<keyword evidence="6 9" id="KW-0472">Membrane</keyword>
<comment type="similarity">
    <text evidence="7">Belongs to the major facilitator superfamily. Allantoate permease family.</text>
</comment>
<feature type="transmembrane region" description="Helical" evidence="9">
    <location>
        <begin position="194"/>
        <end position="214"/>
    </location>
</feature>
<dbReference type="SUPFAM" id="SSF103473">
    <property type="entry name" value="MFS general substrate transporter"/>
    <property type="match status" value="1"/>
</dbReference>
<reference evidence="11" key="1">
    <citation type="submission" date="2020-05" db="EMBL/GenBank/DDBJ databases">
        <title>Mycena genomes resolve the evolution of fungal bioluminescence.</title>
        <authorList>
            <person name="Tsai I.J."/>
        </authorList>
    </citation>
    <scope>NUCLEOTIDE SEQUENCE</scope>
    <source>
        <strain evidence="11">171206Taipei</strain>
    </source>
</reference>
<feature type="transmembrane region" description="Helical" evidence="9">
    <location>
        <begin position="374"/>
        <end position="390"/>
    </location>
</feature>
<feature type="region of interest" description="Disordered" evidence="8">
    <location>
        <begin position="1"/>
        <end position="20"/>
    </location>
</feature>
<dbReference type="FunFam" id="1.20.1250.20:FF:000065">
    <property type="entry name" value="Putative MFS pantothenate transporter"/>
    <property type="match status" value="1"/>
</dbReference>
<comment type="subcellular location">
    <subcellularLocation>
        <location evidence="1">Cell membrane</location>
        <topology evidence="1">Multi-pass membrane protein</topology>
    </subcellularLocation>
</comment>
<organism evidence="11 12">
    <name type="scientific">Mycena indigotica</name>
    <dbReference type="NCBI Taxonomy" id="2126181"/>
    <lineage>
        <taxon>Eukaryota</taxon>
        <taxon>Fungi</taxon>
        <taxon>Dikarya</taxon>
        <taxon>Basidiomycota</taxon>
        <taxon>Agaricomycotina</taxon>
        <taxon>Agaricomycetes</taxon>
        <taxon>Agaricomycetidae</taxon>
        <taxon>Agaricales</taxon>
        <taxon>Marasmiineae</taxon>
        <taxon>Mycenaceae</taxon>
        <taxon>Mycena</taxon>
    </lineage>
</organism>
<dbReference type="GO" id="GO:0022857">
    <property type="term" value="F:transmembrane transporter activity"/>
    <property type="evidence" value="ECO:0007669"/>
    <property type="project" value="InterPro"/>
</dbReference>
<evidence type="ECO:0000313" key="12">
    <source>
        <dbReference type="Proteomes" id="UP000636479"/>
    </source>
</evidence>
<name>A0A8H6S3H7_9AGAR</name>
<evidence type="ECO:0000313" key="11">
    <source>
        <dbReference type="EMBL" id="KAF7292071.1"/>
    </source>
</evidence>
<dbReference type="GO" id="GO:0005886">
    <property type="term" value="C:plasma membrane"/>
    <property type="evidence" value="ECO:0007669"/>
    <property type="project" value="UniProtKB-SubCell"/>
</dbReference>
<dbReference type="PROSITE" id="PS50850">
    <property type="entry name" value="MFS"/>
    <property type="match status" value="1"/>
</dbReference>
<feature type="transmembrane region" description="Helical" evidence="9">
    <location>
        <begin position="341"/>
        <end position="362"/>
    </location>
</feature>
<keyword evidence="3" id="KW-1003">Cell membrane</keyword>
<accession>A0A8H6S3H7</accession>
<evidence type="ECO:0000259" key="10">
    <source>
        <dbReference type="PROSITE" id="PS50850"/>
    </source>
</evidence>
<dbReference type="EMBL" id="JACAZF010000012">
    <property type="protein sequence ID" value="KAF7292071.1"/>
    <property type="molecule type" value="Genomic_DNA"/>
</dbReference>
<dbReference type="OrthoDB" id="3639251at2759"/>
<comment type="caution">
    <text evidence="11">The sequence shown here is derived from an EMBL/GenBank/DDBJ whole genome shotgun (WGS) entry which is preliminary data.</text>
</comment>
<dbReference type="InterPro" id="IPR011701">
    <property type="entry name" value="MFS"/>
</dbReference>
<evidence type="ECO:0000256" key="3">
    <source>
        <dbReference type="ARBA" id="ARBA00022475"/>
    </source>
</evidence>
<feature type="transmembrane region" description="Helical" evidence="9">
    <location>
        <begin position="402"/>
        <end position="422"/>
    </location>
</feature>
<feature type="transmembrane region" description="Helical" evidence="9">
    <location>
        <begin position="298"/>
        <end position="321"/>
    </location>
</feature>
<keyword evidence="2" id="KW-0813">Transport</keyword>
<evidence type="ECO:0000256" key="2">
    <source>
        <dbReference type="ARBA" id="ARBA00022448"/>
    </source>
</evidence>
<evidence type="ECO:0000256" key="5">
    <source>
        <dbReference type="ARBA" id="ARBA00022989"/>
    </source>
</evidence>
<keyword evidence="12" id="KW-1185">Reference proteome</keyword>
<feature type="transmembrane region" description="Helical" evidence="9">
    <location>
        <begin position="226"/>
        <end position="248"/>
    </location>
</feature>
<sequence>MPPPHQDPETSSTFKEDSDLSLASEPLRAIQDQGTQKQSWLGYLWDTADLGPQERRLLFKVDTSLLIFASVWVTSVKNLDQTNIQSAFFAGMKEDLNMYGNELVHATSFWTAGYVIGQVPTNILLTRVPPQYVIPTLELLWGVMTLATYSVKSVKSLYALRFLVGLFESGFYPGMHYILASWYTPRELGKRTTLFWASGSLGGMFSGFLQTAAYKNLNGVHGLAGWRWLMIIDAIVTLPIALFGYVFLPNLPWSSKPSLLLDDREVELARARMRAIGRTERAPWTRAKFRRIFTGWKIYILPMLFTIGYNAGAQSPLQYWMKSFNIKPYPVPGRHWTVEQIQLYPLPTTAVFVVTALVFAWLSDGPLKGARWPFVLFGGVYGLIMDIVWLKMPLYTNINGHFAYFWLIMLGSGAGALSLNWVSEICGEDNELRAIAVALGNDLAYVVAAIAPNFIWKTVDFPRALRGYHWAIGMHSLSLCWVCLIIFLVRRERLQKERRIREAEKGTVEERVLE</sequence>
<dbReference type="Proteomes" id="UP000636479">
    <property type="component" value="Unassembled WGS sequence"/>
</dbReference>
<dbReference type="PANTHER" id="PTHR43791">
    <property type="entry name" value="PERMEASE-RELATED"/>
    <property type="match status" value="1"/>
</dbReference>
<feature type="transmembrane region" description="Helical" evidence="9">
    <location>
        <begin position="157"/>
        <end position="182"/>
    </location>
</feature>
<gene>
    <name evidence="11" type="ORF">MIND_01233200</name>
</gene>
<dbReference type="FunFam" id="1.20.1250.20:FF:000386">
    <property type="entry name" value="MFS general substrate transporter"/>
    <property type="match status" value="1"/>
</dbReference>
<evidence type="ECO:0000256" key="8">
    <source>
        <dbReference type="SAM" id="MobiDB-lite"/>
    </source>
</evidence>
<keyword evidence="4 9" id="KW-0812">Transmembrane</keyword>
<dbReference type="PANTHER" id="PTHR43791:SF39">
    <property type="entry name" value="TRANSPORTER LIZ1_SEO1, PUTATIVE (AFU_ORTHOLOGUE AFUA_3G00980)-RELATED"/>
    <property type="match status" value="1"/>
</dbReference>
<dbReference type="Gene3D" id="1.20.1250.20">
    <property type="entry name" value="MFS general substrate transporter like domains"/>
    <property type="match status" value="1"/>
</dbReference>
<dbReference type="Pfam" id="PF07690">
    <property type="entry name" value="MFS_1"/>
    <property type="match status" value="1"/>
</dbReference>
<protein>
    <submittedName>
        <fullName evidence="11">MFS general substrate transporter</fullName>
    </submittedName>
</protein>
<evidence type="ECO:0000256" key="6">
    <source>
        <dbReference type="ARBA" id="ARBA00023136"/>
    </source>
</evidence>
<keyword evidence="5 9" id="KW-1133">Transmembrane helix</keyword>
<dbReference type="RefSeq" id="XP_037214798.1">
    <property type="nucleotide sequence ID" value="XM_037368830.1"/>
</dbReference>
<feature type="transmembrane region" description="Helical" evidence="9">
    <location>
        <begin position="468"/>
        <end position="489"/>
    </location>
</feature>
<dbReference type="InterPro" id="IPR020846">
    <property type="entry name" value="MFS_dom"/>
</dbReference>
<evidence type="ECO:0000256" key="1">
    <source>
        <dbReference type="ARBA" id="ARBA00004651"/>
    </source>
</evidence>
<evidence type="ECO:0000256" key="4">
    <source>
        <dbReference type="ARBA" id="ARBA00022692"/>
    </source>
</evidence>
<dbReference type="AlphaFoldDB" id="A0A8H6S3H7"/>
<dbReference type="GeneID" id="59351346"/>
<proteinExistence type="inferred from homology"/>
<feature type="transmembrane region" description="Helical" evidence="9">
    <location>
        <begin position="434"/>
        <end position="456"/>
    </location>
</feature>
<evidence type="ECO:0000256" key="9">
    <source>
        <dbReference type="SAM" id="Phobius"/>
    </source>
</evidence>
<evidence type="ECO:0000256" key="7">
    <source>
        <dbReference type="ARBA" id="ARBA00037968"/>
    </source>
</evidence>
<dbReference type="InterPro" id="IPR036259">
    <property type="entry name" value="MFS_trans_sf"/>
</dbReference>
<feature type="domain" description="Major facilitator superfamily (MFS) profile" evidence="10">
    <location>
        <begin position="66"/>
        <end position="493"/>
    </location>
</feature>